<keyword evidence="3" id="KW-1185">Reference proteome</keyword>
<comment type="caution">
    <text evidence="2">The sequence shown here is derived from an EMBL/GenBank/DDBJ whole genome shotgun (WGS) entry which is preliminary data.</text>
</comment>
<feature type="region of interest" description="Disordered" evidence="1">
    <location>
        <begin position="1"/>
        <end position="95"/>
    </location>
</feature>
<accession>A0A9Q3DHK9</accession>
<proteinExistence type="predicted"/>
<organism evidence="2 3">
    <name type="scientific">Austropuccinia psidii MF-1</name>
    <dbReference type="NCBI Taxonomy" id="1389203"/>
    <lineage>
        <taxon>Eukaryota</taxon>
        <taxon>Fungi</taxon>
        <taxon>Dikarya</taxon>
        <taxon>Basidiomycota</taxon>
        <taxon>Pucciniomycotina</taxon>
        <taxon>Pucciniomycetes</taxon>
        <taxon>Pucciniales</taxon>
        <taxon>Sphaerophragmiaceae</taxon>
        <taxon>Austropuccinia</taxon>
    </lineage>
</organism>
<protein>
    <submittedName>
        <fullName evidence="2">Uncharacterized protein</fullName>
    </submittedName>
</protein>
<dbReference type="EMBL" id="AVOT02016161">
    <property type="protein sequence ID" value="MBW0501125.1"/>
    <property type="molecule type" value="Genomic_DNA"/>
</dbReference>
<dbReference type="Proteomes" id="UP000765509">
    <property type="component" value="Unassembled WGS sequence"/>
</dbReference>
<evidence type="ECO:0000256" key="1">
    <source>
        <dbReference type="SAM" id="MobiDB-lite"/>
    </source>
</evidence>
<gene>
    <name evidence="2" type="ORF">O181_040840</name>
</gene>
<evidence type="ECO:0000313" key="3">
    <source>
        <dbReference type="Proteomes" id="UP000765509"/>
    </source>
</evidence>
<name>A0A9Q3DHK9_9BASI</name>
<feature type="compositionally biased region" description="Basic and acidic residues" evidence="1">
    <location>
        <begin position="21"/>
        <end position="32"/>
    </location>
</feature>
<sequence>MEHGLQEGEPGISLGRTWSKLPEDITQRDRPQRAYGNHQRLESHQKVQTPGGDGKQVKGGSSHYPSYRRTAGPDRAYSIPSGSQRAGLISSPVAS</sequence>
<dbReference type="AlphaFoldDB" id="A0A9Q3DHK9"/>
<reference evidence="2" key="1">
    <citation type="submission" date="2021-03" db="EMBL/GenBank/DDBJ databases">
        <title>Draft genome sequence of rust myrtle Austropuccinia psidii MF-1, a brazilian biotype.</title>
        <authorList>
            <person name="Quecine M.C."/>
            <person name="Pachon D.M.R."/>
            <person name="Bonatelli M.L."/>
            <person name="Correr F.H."/>
            <person name="Franceschini L.M."/>
            <person name="Leite T.F."/>
            <person name="Margarido G.R.A."/>
            <person name="Almeida C.A."/>
            <person name="Ferrarezi J.A."/>
            <person name="Labate C.A."/>
        </authorList>
    </citation>
    <scope>NUCLEOTIDE SEQUENCE</scope>
    <source>
        <strain evidence="2">MF-1</strain>
    </source>
</reference>
<evidence type="ECO:0000313" key="2">
    <source>
        <dbReference type="EMBL" id="MBW0501125.1"/>
    </source>
</evidence>